<dbReference type="InterPro" id="IPR052970">
    <property type="entry name" value="Inner_ear_hair_cell_LOXHD"/>
</dbReference>
<evidence type="ECO:0000313" key="4">
    <source>
        <dbReference type="EMBL" id="VEL35343.1"/>
    </source>
</evidence>
<evidence type="ECO:0000256" key="1">
    <source>
        <dbReference type="PROSITE-ProRule" id="PRU00152"/>
    </source>
</evidence>
<evidence type="ECO:0000313" key="5">
    <source>
        <dbReference type="Proteomes" id="UP000784294"/>
    </source>
</evidence>
<proteinExistence type="predicted"/>
<feature type="region of interest" description="Disordered" evidence="2">
    <location>
        <begin position="128"/>
        <end position="159"/>
    </location>
</feature>
<feature type="region of interest" description="Disordered" evidence="2">
    <location>
        <begin position="85"/>
        <end position="113"/>
    </location>
</feature>
<dbReference type="Pfam" id="PF01477">
    <property type="entry name" value="PLAT"/>
    <property type="match status" value="1"/>
</dbReference>
<dbReference type="SUPFAM" id="SSF49723">
    <property type="entry name" value="Lipase/lipooxygenase domain (PLAT/LH2 domain)"/>
    <property type="match status" value="1"/>
</dbReference>
<reference evidence="4" key="1">
    <citation type="submission" date="2018-11" db="EMBL/GenBank/DDBJ databases">
        <authorList>
            <consortium name="Pathogen Informatics"/>
        </authorList>
    </citation>
    <scope>NUCLEOTIDE SEQUENCE</scope>
</reference>
<evidence type="ECO:0000259" key="3">
    <source>
        <dbReference type="PROSITE" id="PS50095"/>
    </source>
</evidence>
<dbReference type="PANTHER" id="PTHR45901">
    <property type="entry name" value="PROTEIN CBG12474"/>
    <property type="match status" value="1"/>
</dbReference>
<name>A0A3S5BQW2_9PLAT</name>
<keyword evidence="5" id="KW-1185">Reference proteome</keyword>
<dbReference type="AlphaFoldDB" id="A0A3S5BQW2"/>
<dbReference type="InterPro" id="IPR001024">
    <property type="entry name" value="PLAT/LH2_dom"/>
</dbReference>
<evidence type="ECO:0000256" key="2">
    <source>
        <dbReference type="SAM" id="MobiDB-lite"/>
    </source>
</evidence>
<dbReference type="PROSITE" id="PS50095">
    <property type="entry name" value="PLAT"/>
    <property type="match status" value="1"/>
</dbReference>
<dbReference type="OrthoDB" id="6022660at2759"/>
<dbReference type="EMBL" id="CAAALY010249613">
    <property type="protein sequence ID" value="VEL35343.1"/>
    <property type="molecule type" value="Genomic_DNA"/>
</dbReference>
<dbReference type="InterPro" id="IPR036392">
    <property type="entry name" value="PLAT/LH2_dom_sf"/>
</dbReference>
<gene>
    <name evidence="4" type="ORF">PXEA_LOCUS28783</name>
</gene>
<dbReference type="Gene3D" id="2.60.60.20">
    <property type="entry name" value="PLAT/LH2 domain"/>
    <property type="match status" value="1"/>
</dbReference>
<dbReference type="PANTHER" id="PTHR45901:SF7">
    <property type="entry name" value="OXYGEN-REGULATED PROTEIN 1"/>
    <property type="match status" value="1"/>
</dbReference>
<organism evidence="4 5">
    <name type="scientific">Protopolystoma xenopodis</name>
    <dbReference type="NCBI Taxonomy" id="117903"/>
    <lineage>
        <taxon>Eukaryota</taxon>
        <taxon>Metazoa</taxon>
        <taxon>Spiralia</taxon>
        <taxon>Lophotrochozoa</taxon>
        <taxon>Platyhelminthes</taxon>
        <taxon>Monogenea</taxon>
        <taxon>Polyopisthocotylea</taxon>
        <taxon>Polystomatidea</taxon>
        <taxon>Polystomatidae</taxon>
        <taxon>Protopolystoma</taxon>
    </lineage>
</organism>
<comment type="caution">
    <text evidence="4">The sequence shown here is derived from an EMBL/GenBank/DDBJ whole genome shotgun (WGS) entry which is preliminary data.</text>
</comment>
<protein>
    <recommendedName>
        <fullName evidence="3">PLAT domain-containing protein</fullName>
    </recommendedName>
</protein>
<comment type="caution">
    <text evidence="1">Lacks conserved residue(s) required for the propagation of feature annotation.</text>
</comment>
<accession>A0A3S5BQW2</accession>
<sequence length="298" mass="32973">MDEVDIFIHCYQKNNYLCNAALISWQETDPSATSHLSLGTSNGRMASEPELLSLGRQVRDMTSLEEDGDETDFPEDVDIPIDEQIGSSDSESMNGAGMAHSGSDNTIPPGFIKGGQLFRQEEDFSLTGDMSSSLTHPDASKPASYSLPEISYGPLQTPSQTTVAATETKYHVTIQTGDEVNAGTMSNVFLRLIGPFAETSNYRLTPASPNAKLFQPNSKEVFIIHSAAELGTVERIMLWHDKSGEDPTWHVIEVKVVVDKQPWQELTFNVDKWLTEEESKLELQYPSIKYLSEIGMNS</sequence>
<feature type="domain" description="PLAT" evidence="3">
    <location>
        <begin position="168"/>
        <end position="288"/>
    </location>
</feature>
<dbReference type="Proteomes" id="UP000784294">
    <property type="component" value="Unassembled WGS sequence"/>
</dbReference>
<dbReference type="SMART" id="SM00308">
    <property type="entry name" value="LH2"/>
    <property type="match status" value="1"/>
</dbReference>